<evidence type="ECO:0000256" key="1">
    <source>
        <dbReference type="SAM" id="Coils"/>
    </source>
</evidence>
<dbReference type="AlphaFoldDB" id="A0A2X3BGI9"/>
<gene>
    <name evidence="2" type="ORF">NCTC13102_00884</name>
</gene>
<dbReference type="Proteomes" id="UP000250166">
    <property type="component" value="Unassembled WGS sequence"/>
</dbReference>
<organism evidence="2 3">
    <name type="scientific">Helicobacter fennelliae</name>
    <dbReference type="NCBI Taxonomy" id="215"/>
    <lineage>
        <taxon>Bacteria</taxon>
        <taxon>Pseudomonadati</taxon>
        <taxon>Campylobacterota</taxon>
        <taxon>Epsilonproteobacteria</taxon>
        <taxon>Campylobacterales</taxon>
        <taxon>Helicobacteraceae</taxon>
        <taxon>Helicobacter</taxon>
    </lineage>
</organism>
<accession>A0A2X3BGI9</accession>
<name>A0A2X3BGI9_9HELI</name>
<evidence type="ECO:0000313" key="2">
    <source>
        <dbReference type="EMBL" id="SQB98426.1"/>
    </source>
</evidence>
<sequence>MNWCNNLKIALINKDSQRAFELTQNLPHFDDIEDMLEARELIAQVVELLENERDDVKKQMLQIRIAKQFLEI</sequence>
<protein>
    <submittedName>
        <fullName evidence="2">Uncharacterized protein</fullName>
    </submittedName>
</protein>
<evidence type="ECO:0000313" key="3">
    <source>
        <dbReference type="Proteomes" id="UP000250166"/>
    </source>
</evidence>
<reference evidence="2 3" key="1">
    <citation type="submission" date="2018-06" db="EMBL/GenBank/DDBJ databases">
        <authorList>
            <consortium name="Pathogen Informatics"/>
            <person name="Doyle S."/>
        </authorList>
    </citation>
    <scope>NUCLEOTIDE SEQUENCE [LARGE SCALE GENOMIC DNA]</scope>
    <source>
        <strain evidence="2 3">NCTC13102</strain>
    </source>
</reference>
<dbReference type="EMBL" id="UAWL01000006">
    <property type="protein sequence ID" value="SQB98426.1"/>
    <property type="molecule type" value="Genomic_DNA"/>
</dbReference>
<keyword evidence="1" id="KW-0175">Coiled coil</keyword>
<proteinExistence type="predicted"/>
<feature type="coiled-coil region" evidence="1">
    <location>
        <begin position="32"/>
        <end position="66"/>
    </location>
</feature>
<dbReference type="RefSeq" id="WP_023947845.1">
    <property type="nucleotide sequence ID" value="NZ_JAERIV010000008.1"/>
</dbReference>